<reference evidence="1" key="1">
    <citation type="submission" date="2020-09" db="EMBL/GenBank/DDBJ databases">
        <title>Genome-Enabled Discovery of Anthraquinone Biosynthesis in Senna tora.</title>
        <authorList>
            <person name="Kang S.-H."/>
            <person name="Pandey R.P."/>
            <person name="Lee C.-M."/>
            <person name="Sim J.-S."/>
            <person name="Jeong J.-T."/>
            <person name="Choi B.-S."/>
            <person name="Jung M."/>
            <person name="Ginzburg D."/>
            <person name="Zhao K."/>
            <person name="Won S.Y."/>
            <person name="Oh T.-J."/>
            <person name="Yu Y."/>
            <person name="Kim N.-H."/>
            <person name="Lee O.R."/>
            <person name="Lee T.-H."/>
            <person name="Bashyal P."/>
            <person name="Kim T.-S."/>
            <person name="Lee W.-H."/>
            <person name="Kawkins C."/>
            <person name="Kim C.-K."/>
            <person name="Kim J.S."/>
            <person name="Ahn B.O."/>
            <person name="Rhee S.Y."/>
            <person name="Sohng J.K."/>
        </authorList>
    </citation>
    <scope>NUCLEOTIDE SEQUENCE</scope>
    <source>
        <tissue evidence="1">Leaf</tissue>
    </source>
</reference>
<evidence type="ECO:0000313" key="2">
    <source>
        <dbReference type="Proteomes" id="UP000634136"/>
    </source>
</evidence>
<comment type="caution">
    <text evidence="1">The sequence shown here is derived from an EMBL/GenBank/DDBJ whole genome shotgun (WGS) entry which is preliminary data.</text>
</comment>
<dbReference type="EMBL" id="JAAIUW010000012">
    <property type="protein sequence ID" value="KAF7806117.1"/>
    <property type="molecule type" value="Genomic_DNA"/>
</dbReference>
<dbReference type="PANTHER" id="PTHR36041">
    <property type="entry name" value="SUCCINATE DEHYDROGENASE SUBUNIT 7A, MITOCHONDRIAL-RELATED"/>
    <property type="match status" value="1"/>
</dbReference>
<organism evidence="1 2">
    <name type="scientific">Senna tora</name>
    <dbReference type="NCBI Taxonomy" id="362788"/>
    <lineage>
        <taxon>Eukaryota</taxon>
        <taxon>Viridiplantae</taxon>
        <taxon>Streptophyta</taxon>
        <taxon>Embryophyta</taxon>
        <taxon>Tracheophyta</taxon>
        <taxon>Spermatophyta</taxon>
        <taxon>Magnoliopsida</taxon>
        <taxon>eudicotyledons</taxon>
        <taxon>Gunneridae</taxon>
        <taxon>Pentapetalae</taxon>
        <taxon>rosids</taxon>
        <taxon>fabids</taxon>
        <taxon>Fabales</taxon>
        <taxon>Fabaceae</taxon>
        <taxon>Caesalpinioideae</taxon>
        <taxon>Cassia clade</taxon>
        <taxon>Senna</taxon>
    </lineage>
</organism>
<sequence>MAFFLNNTRITSLFRSQSQLLAEDASLKPFKSYKKDVKLLKRVGDVLTIIVVAVSNVVTGARPVWEWISFSTVYRKIRKIKPVLIVGVGSSQLLYMRECCCYEIYVKAVMREEARKKAKSESAQ</sequence>
<dbReference type="InterPro" id="IPR034573">
    <property type="entry name" value="SDH7"/>
</dbReference>
<name>A0A834SRJ9_9FABA</name>
<dbReference type="AlphaFoldDB" id="A0A834SRJ9"/>
<dbReference type="OrthoDB" id="684848at2759"/>
<accession>A0A834SRJ9</accession>
<dbReference type="Proteomes" id="UP000634136">
    <property type="component" value="Unassembled WGS sequence"/>
</dbReference>
<dbReference type="GO" id="GO:0045273">
    <property type="term" value="C:respiratory chain complex II (succinate dehydrogenase)"/>
    <property type="evidence" value="ECO:0007669"/>
    <property type="project" value="InterPro"/>
</dbReference>
<evidence type="ECO:0000313" key="1">
    <source>
        <dbReference type="EMBL" id="KAF7806117.1"/>
    </source>
</evidence>
<dbReference type="PANTHER" id="PTHR36041:SF2">
    <property type="entry name" value="SUCCINATE DEHYDROGENASE SUBUNIT 7A, MITOCHONDRIAL-RELATED"/>
    <property type="match status" value="1"/>
</dbReference>
<proteinExistence type="predicted"/>
<protein>
    <submittedName>
        <fullName evidence="1">Succinate dehydrogenase subunit 7B, mitochondrial-like</fullName>
    </submittedName>
</protein>
<keyword evidence="2" id="KW-1185">Reference proteome</keyword>
<gene>
    <name evidence="1" type="ORF">G2W53_038278</name>
</gene>